<dbReference type="EMBL" id="CDMZ01002567">
    <property type="protein sequence ID" value="CEM42933.1"/>
    <property type="molecule type" value="Genomic_DNA"/>
</dbReference>
<dbReference type="InterPro" id="IPR055377">
    <property type="entry name" value="GH3_M"/>
</dbReference>
<evidence type="ECO:0000256" key="1">
    <source>
        <dbReference type="SAM" id="MobiDB-lite"/>
    </source>
</evidence>
<feature type="domain" description="GH3 middle" evidence="2">
    <location>
        <begin position="381"/>
        <end position="452"/>
    </location>
</feature>
<proteinExistence type="predicted"/>
<name>A0A0G4HGA3_9ALVE</name>
<sequence length="654" mass="72079">MPTVRDAQRKLLSKQVQVNCSLSVLEGVPEDHIVEEFRQRHRLTTFDDYREKIEKAVEAGRAGDGEAFLAATREVTRDPWLHIHCTSGTTGASKYYPFNACKAAIMAKLFVFHKYMVVPRSQTLDLATPGKVESLPVGVILGGVLSCFQHAAKASGRTDVFTSLAPLSFKFAGRSLVVYHLCWLVGLLNFENVLCLSDAFAGNLMIACNWLLENWKLLESEIISGKLEEEKVAEIASEEVKEEIRKTLGNAEKSRREEVVSHLRKAIEGEGQGGDGGQREGVIRRLFPNLKQISCIKTGSMAKYVPLLESLLHVEGLDKVPMQSPGYGGTEGFYGFPIEVPKEADKMPSDEELASFSEFFPPMMARPRAAPLVEEDAYALLPDMECFFEFIPVASEEGPEDTQQEEGEKEKEPATVLMEELEEGKLYELVITNFSGVARHRIGDIIRVVRILPEDCGSVPMVTVVGRSGQALNLIWEKMPEHHVLSAVQEAAGKCGFPLGDFCATESISEGVLPFYHFFVEAKREEGEGKERDSDKKAKSLLSDLRDLLESSLCQRNSPYSDFISTSKVAKLRLSLVKEGTFSTMREKTVAASMTVYSQYKSPTVVRDAIRLAVLRDSVLVTATGAPTDSSKAASQAAENGKVHGAEALKAPVN</sequence>
<gene>
    <name evidence="4" type="ORF">Cvel_27147</name>
</gene>
<evidence type="ECO:0000259" key="3">
    <source>
        <dbReference type="Pfam" id="PF23572"/>
    </source>
</evidence>
<dbReference type="PANTHER" id="PTHR31901:SF9">
    <property type="entry name" value="GH3 DOMAIN-CONTAINING PROTEIN"/>
    <property type="match status" value="1"/>
</dbReference>
<dbReference type="Pfam" id="PF23572">
    <property type="entry name" value="GH3_C"/>
    <property type="match status" value="1"/>
</dbReference>
<feature type="domain" description="GH3 C-terminal" evidence="3">
    <location>
        <begin position="483"/>
        <end position="608"/>
    </location>
</feature>
<evidence type="ECO:0000313" key="4">
    <source>
        <dbReference type="EMBL" id="CEM42933.1"/>
    </source>
</evidence>
<reference evidence="4" key="1">
    <citation type="submission" date="2014-11" db="EMBL/GenBank/DDBJ databases">
        <authorList>
            <person name="Otto D Thomas"/>
            <person name="Naeem Raeece"/>
        </authorList>
    </citation>
    <scope>NUCLEOTIDE SEQUENCE</scope>
</reference>
<evidence type="ECO:0000259" key="2">
    <source>
        <dbReference type="Pfam" id="PF23571"/>
    </source>
</evidence>
<protein>
    <submittedName>
        <fullName evidence="4">Uncharacterized protein</fullName>
    </submittedName>
</protein>
<dbReference type="PANTHER" id="PTHR31901">
    <property type="entry name" value="GH3 DOMAIN-CONTAINING PROTEIN"/>
    <property type="match status" value="1"/>
</dbReference>
<dbReference type="AlphaFoldDB" id="A0A0G4HGA3"/>
<dbReference type="Pfam" id="PF03321">
    <property type="entry name" value="GH3"/>
    <property type="match status" value="1"/>
</dbReference>
<organism evidence="4">
    <name type="scientific">Chromera velia CCMP2878</name>
    <dbReference type="NCBI Taxonomy" id="1169474"/>
    <lineage>
        <taxon>Eukaryota</taxon>
        <taxon>Sar</taxon>
        <taxon>Alveolata</taxon>
        <taxon>Colpodellida</taxon>
        <taxon>Chromeraceae</taxon>
        <taxon>Chromera</taxon>
    </lineage>
</organism>
<accession>A0A0G4HGA3</accession>
<feature type="compositionally biased region" description="Polar residues" evidence="1">
    <location>
        <begin position="626"/>
        <end position="638"/>
    </location>
</feature>
<dbReference type="Pfam" id="PF23571">
    <property type="entry name" value="GH3_M"/>
    <property type="match status" value="1"/>
</dbReference>
<feature type="region of interest" description="Disordered" evidence="1">
    <location>
        <begin position="626"/>
        <end position="654"/>
    </location>
</feature>
<dbReference type="InterPro" id="IPR004993">
    <property type="entry name" value="GH3"/>
</dbReference>
<dbReference type="GO" id="GO:0016881">
    <property type="term" value="F:acid-amino acid ligase activity"/>
    <property type="evidence" value="ECO:0007669"/>
    <property type="project" value="TreeGrafter"/>
</dbReference>
<dbReference type="GO" id="GO:0005737">
    <property type="term" value="C:cytoplasm"/>
    <property type="evidence" value="ECO:0007669"/>
    <property type="project" value="TreeGrafter"/>
</dbReference>
<dbReference type="VEuPathDB" id="CryptoDB:Cvel_27147"/>
<dbReference type="InterPro" id="IPR055378">
    <property type="entry name" value="GH3_C"/>
</dbReference>